<dbReference type="Gene3D" id="3.40.250.10">
    <property type="entry name" value="Rhodanese-like domain"/>
    <property type="match status" value="1"/>
</dbReference>
<dbReference type="OrthoDB" id="9804286at2"/>
<evidence type="ECO:0000259" key="4">
    <source>
        <dbReference type="PROSITE" id="PS50206"/>
    </source>
</evidence>
<dbReference type="GO" id="GO:0008641">
    <property type="term" value="F:ubiquitin-like modifier activating enzyme activity"/>
    <property type="evidence" value="ECO:0007669"/>
    <property type="project" value="InterPro"/>
</dbReference>
<dbReference type="InterPro" id="IPR000594">
    <property type="entry name" value="ThiF_NAD_FAD-bd"/>
</dbReference>
<reference evidence="5 6" key="1">
    <citation type="submission" date="2017-02" db="EMBL/GenBank/DDBJ databases">
        <authorList>
            <person name="Peterson S.W."/>
        </authorList>
    </citation>
    <scope>NUCLEOTIDE SEQUENCE [LARGE SCALE GENOMIC DNA]</scope>
    <source>
        <strain evidence="5 6">VKM Ac-2059</strain>
    </source>
</reference>
<organism evidence="5 6">
    <name type="scientific">Okibacterium fritillariae</name>
    <dbReference type="NCBI Taxonomy" id="123320"/>
    <lineage>
        <taxon>Bacteria</taxon>
        <taxon>Bacillati</taxon>
        <taxon>Actinomycetota</taxon>
        <taxon>Actinomycetes</taxon>
        <taxon>Micrococcales</taxon>
        <taxon>Microbacteriaceae</taxon>
        <taxon>Okibacterium</taxon>
    </lineage>
</organism>
<keyword evidence="3" id="KW-0067">ATP-binding</keyword>
<sequence length="395" mass="42555">MNSLPPLVEPGPALSPAQLERFSRHVALPGLGLTGQRRLANARVLVVGAGGLGSPVLHYLTAAGIGTLGVLDDDTVDVSNLQRQVIHSTATVGMPKAESAARAMCAINPDVRVEVHPVRLTPENALDLFARYDVIVDGTDNFFTRYLANDTAAVLGKPYVWGSVLRYDAQVSVFWQGAPDGRSLDYRDLLPIPPNDDDVLSCSDAGVLGAVCGLVGSMMATETIKLVAGVGDVLLGRVQNFDALAGTWREFELRRDAARRPITLDEWHERWGDAATGSSADRAAVDSTVPLIEPRELATLLRDPDAGVELVDVRQPFERDIVSIAGSTWLDPEAPVEGLRRRGVDAATPVVVLCKSGVRSARAVWELREHGVDARSLRGGILAWVDEVEPELPRY</sequence>
<dbReference type="Pfam" id="PF00899">
    <property type="entry name" value="ThiF"/>
    <property type="match status" value="1"/>
</dbReference>
<dbReference type="Proteomes" id="UP000190857">
    <property type="component" value="Unassembled WGS sequence"/>
</dbReference>
<dbReference type="Pfam" id="PF00581">
    <property type="entry name" value="Rhodanese"/>
    <property type="match status" value="1"/>
</dbReference>
<dbReference type="PANTHER" id="PTHR10953:SF102">
    <property type="entry name" value="ADENYLYLTRANSFERASE AND SULFURTRANSFERASE MOCS3"/>
    <property type="match status" value="1"/>
</dbReference>
<dbReference type="GO" id="GO:0005524">
    <property type="term" value="F:ATP binding"/>
    <property type="evidence" value="ECO:0007669"/>
    <property type="project" value="UniProtKB-KW"/>
</dbReference>
<keyword evidence="6" id="KW-1185">Reference proteome</keyword>
<evidence type="ECO:0000313" key="6">
    <source>
        <dbReference type="Proteomes" id="UP000190857"/>
    </source>
</evidence>
<dbReference type="SMART" id="SM00450">
    <property type="entry name" value="RHOD"/>
    <property type="match status" value="1"/>
</dbReference>
<keyword evidence="2" id="KW-0547">Nucleotide-binding</keyword>
<dbReference type="GO" id="GO:0016779">
    <property type="term" value="F:nucleotidyltransferase activity"/>
    <property type="evidence" value="ECO:0007669"/>
    <property type="project" value="UniProtKB-KW"/>
</dbReference>
<dbReference type="GO" id="GO:0008146">
    <property type="term" value="F:sulfotransferase activity"/>
    <property type="evidence" value="ECO:0007669"/>
    <property type="project" value="TreeGrafter"/>
</dbReference>
<evidence type="ECO:0000313" key="5">
    <source>
        <dbReference type="EMBL" id="SKC61424.1"/>
    </source>
</evidence>
<dbReference type="CDD" id="cd00757">
    <property type="entry name" value="ThiF_MoeB_HesA_family"/>
    <property type="match status" value="1"/>
</dbReference>
<dbReference type="SUPFAM" id="SSF69572">
    <property type="entry name" value="Activating enzymes of the ubiquitin-like proteins"/>
    <property type="match status" value="1"/>
</dbReference>
<keyword evidence="1 5" id="KW-0808">Transferase</keyword>
<dbReference type="GO" id="GO:0004792">
    <property type="term" value="F:thiosulfate-cyanide sulfurtransferase activity"/>
    <property type="evidence" value="ECO:0007669"/>
    <property type="project" value="TreeGrafter"/>
</dbReference>
<evidence type="ECO:0000256" key="3">
    <source>
        <dbReference type="ARBA" id="ARBA00022840"/>
    </source>
</evidence>
<dbReference type="EMBL" id="FUZP01000002">
    <property type="protein sequence ID" value="SKC61424.1"/>
    <property type="molecule type" value="Genomic_DNA"/>
</dbReference>
<proteinExistence type="predicted"/>
<dbReference type="InterPro" id="IPR001763">
    <property type="entry name" value="Rhodanese-like_dom"/>
</dbReference>
<dbReference type="RefSeq" id="WP_079728182.1">
    <property type="nucleotide sequence ID" value="NZ_FUZP01000002.1"/>
</dbReference>
<protein>
    <submittedName>
        <fullName evidence="5">Adenylyltransferase and sulfurtransferase</fullName>
    </submittedName>
</protein>
<dbReference type="AlphaFoldDB" id="A0A1T5KCM5"/>
<gene>
    <name evidence="5" type="ORF">SAMN06309945_2116</name>
</gene>
<dbReference type="Gene3D" id="3.40.50.720">
    <property type="entry name" value="NAD(P)-binding Rossmann-like Domain"/>
    <property type="match status" value="1"/>
</dbReference>
<keyword evidence="5" id="KW-0548">Nucleotidyltransferase</keyword>
<dbReference type="CDD" id="cd00158">
    <property type="entry name" value="RHOD"/>
    <property type="match status" value="1"/>
</dbReference>
<dbReference type="InterPro" id="IPR036873">
    <property type="entry name" value="Rhodanese-like_dom_sf"/>
</dbReference>
<dbReference type="InterPro" id="IPR045886">
    <property type="entry name" value="ThiF/MoeB/HesA"/>
</dbReference>
<accession>A0A1T5KCM5</accession>
<dbReference type="SUPFAM" id="SSF52821">
    <property type="entry name" value="Rhodanese/Cell cycle control phosphatase"/>
    <property type="match status" value="1"/>
</dbReference>
<dbReference type="FunFam" id="3.40.50.720:FF:000033">
    <property type="entry name" value="Adenylyltransferase and sulfurtransferase MOCS3"/>
    <property type="match status" value="1"/>
</dbReference>
<feature type="domain" description="Rhodanese" evidence="4">
    <location>
        <begin position="304"/>
        <end position="393"/>
    </location>
</feature>
<evidence type="ECO:0000256" key="1">
    <source>
        <dbReference type="ARBA" id="ARBA00022679"/>
    </source>
</evidence>
<name>A0A1T5KCM5_9MICO</name>
<dbReference type="STRING" id="123320.SAMN06309945_2116"/>
<dbReference type="PROSITE" id="PS50206">
    <property type="entry name" value="RHODANESE_3"/>
    <property type="match status" value="1"/>
</dbReference>
<dbReference type="PANTHER" id="PTHR10953">
    <property type="entry name" value="UBIQUITIN-ACTIVATING ENZYME E1"/>
    <property type="match status" value="1"/>
</dbReference>
<dbReference type="InterPro" id="IPR035985">
    <property type="entry name" value="Ubiquitin-activating_enz"/>
</dbReference>
<evidence type="ECO:0000256" key="2">
    <source>
        <dbReference type="ARBA" id="ARBA00022741"/>
    </source>
</evidence>
<dbReference type="GO" id="GO:0005829">
    <property type="term" value="C:cytosol"/>
    <property type="evidence" value="ECO:0007669"/>
    <property type="project" value="TreeGrafter"/>
</dbReference>